<keyword evidence="3" id="KW-1185">Reference proteome</keyword>
<dbReference type="VEuPathDB" id="FungiDB:BDBG_16231"/>
<evidence type="ECO:0000313" key="2">
    <source>
        <dbReference type="EMBL" id="OAT04341.1"/>
    </source>
</evidence>
<reference evidence="3" key="1">
    <citation type="journal article" date="2015" name="PLoS Genet.">
        <title>The dynamic genome and transcriptome of the human fungal pathogen Blastomyces and close relative Emmonsia.</title>
        <authorList>
            <person name="Munoz J.F."/>
            <person name="Gauthier G.M."/>
            <person name="Desjardins C.A."/>
            <person name="Gallo J.E."/>
            <person name="Holder J."/>
            <person name="Sullivan T.D."/>
            <person name="Marty A.J."/>
            <person name="Carmen J.C."/>
            <person name="Chen Z."/>
            <person name="Ding L."/>
            <person name="Gujja S."/>
            <person name="Magrini V."/>
            <person name="Misas E."/>
            <person name="Mitreva M."/>
            <person name="Priest M."/>
            <person name="Saif S."/>
            <person name="Whiston E.A."/>
            <person name="Young S."/>
            <person name="Zeng Q."/>
            <person name="Goldman W.E."/>
            <person name="Mardis E.R."/>
            <person name="Taylor J.W."/>
            <person name="McEwen J.G."/>
            <person name="Clay O.K."/>
            <person name="Klein B.S."/>
            <person name="Cuomo C.A."/>
        </authorList>
    </citation>
    <scope>NUCLEOTIDE SEQUENCE [LARGE SCALE GENOMIC DNA]</scope>
    <source>
        <strain evidence="3">SLH14081</strain>
    </source>
</reference>
<keyword evidence="1" id="KW-0812">Transmembrane</keyword>
<feature type="transmembrane region" description="Helical" evidence="1">
    <location>
        <begin position="53"/>
        <end position="71"/>
    </location>
</feature>
<dbReference type="GeneID" id="42528421"/>
<dbReference type="EMBL" id="GG657449">
    <property type="protein sequence ID" value="OAT04341.1"/>
    <property type="molecule type" value="Genomic_DNA"/>
</dbReference>
<dbReference type="RefSeq" id="XP_031576127.1">
    <property type="nucleotide sequence ID" value="XM_031724225.1"/>
</dbReference>
<accession>A0A179UBF1</accession>
<keyword evidence="1" id="KW-0472">Membrane</keyword>
<sequence>MECTVHASNCYDPGGRSRCTLLVNAHIYIHAICPYDTCFACALGTHVHWPGKQGVIIISPFFLVTHLFRFVSFRLLCSSRNHLACSVSRKATFDHALTRKCSFWAKQTYKGSKRR</sequence>
<name>A0A179UBF1_BLAGS</name>
<keyword evidence="1" id="KW-1133">Transmembrane helix</keyword>
<dbReference type="Proteomes" id="UP000002038">
    <property type="component" value="Unassembled WGS sequence"/>
</dbReference>
<gene>
    <name evidence="2" type="ORF">BDBG_16231</name>
</gene>
<evidence type="ECO:0000256" key="1">
    <source>
        <dbReference type="SAM" id="Phobius"/>
    </source>
</evidence>
<dbReference type="KEGG" id="bgh:BDBG_16231"/>
<organism evidence="2 3">
    <name type="scientific">Blastomyces gilchristii (strain SLH14081)</name>
    <name type="common">Blastomyces dermatitidis</name>
    <dbReference type="NCBI Taxonomy" id="559298"/>
    <lineage>
        <taxon>Eukaryota</taxon>
        <taxon>Fungi</taxon>
        <taxon>Dikarya</taxon>
        <taxon>Ascomycota</taxon>
        <taxon>Pezizomycotina</taxon>
        <taxon>Eurotiomycetes</taxon>
        <taxon>Eurotiomycetidae</taxon>
        <taxon>Onygenales</taxon>
        <taxon>Ajellomycetaceae</taxon>
        <taxon>Blastomyces</taxon>
    </lineage>
</organism>
<protein>
    <submittedName>
        <fullName evidence="2">Uncharacterized protein</fullName>
    </submittedName>
</protein>
<evidence type="ECO:0000313" key="3">
    <source>
        <dbReference type="Proteomes" id="UP000002038"/>
    </source>
</evidence>
<dbReference type="AlphaFoldDB" id="A0A179UBF1"/>
<proteinExistence type="predicted"/>